<gene>
    <name evidence="8" type="ORF">F8O01_16035</name>
</gene>
<organism evidence="8 9">
    <name type="scientific">Pseudoclavibacter chungangensis</name>
    <dbReference type="NCBI Taxonomy" id="587635"/>
    <lineage>
        <taxon>Bacteria</taxon>
        <taxon>Bacillati</taxon>
        <taxon>Actinomycetota</taxon>
        <taxon>Actinomycetes</taxon>
        <taxon>Micrococcales</taxon>
        <taxon>Microbacteriaceae</taxon>
        <taxon>Pseudoclavibacter</taxon>
    </lineage>
</organism>
<feature type="transmembrane region" description="Helical" evidence="6">
    <location>
        <begin position="120"/>
        <end position="142"/>
    </location>
</feature>
<evidence type="ECO:0000313" key="8">
    <source>
        <dbReference type="EMBL" id="KAB1652838.1"/>
    </source>
</evidence>
<feature type="transmembrane region" description="Helical" evidence="6">
    <location>
        <begin position="182"/>
        <end position="203"/>
    </location>
</feature>
<dbReference type="InterPro" id="IPR036259">
    <property type="entry name" value="MFS_trans_sf"/>
</dbReference>
<evidence type="ECO:0000256" key="2">
    <source>
        <dbReference type="ARBA" id="ARBA00022692"/>
    </source>
</evidence>
<comment type="subcellular location">
    <subcellularLocation>
        <location evidence="1">Cell membrane</location>
        <topology evidence="1">Multi-pass membrane protein</topology>
    </subcellularLocation>
</comment>
<dbReference type="InterPro" id="IPR020846">
    <property type="entry name" value="MFS_dom"/>
</dbReference>
<dbReference type="RefSeq" id="WP_158041922.1">
    <property type="nucleotide sequence ID" value="NZ_JACCFV010000001.1"/>
</dbReference>
<evidence type="ECO:0000256" key="3">
    <source>
        <dbReference type="ARBA" id="ARBA00022989"/>
    </source>
</evidence>
<dbReference type="EMBL" id="WBJZ01000027">
    <property type="protein sequence ID" value="KAB1652838.1"/>
    <property type="molecule type" value="Genomic_DNA"/>
</dbReference>
<feature type="transmembrane region" description="Helical" evidence="6">
    <location>
        <begin position="303"/>
        <end position="322"/>
    </location>
</feature>
<protein>
    <submittedName>
        <fullName evidence="8">MFS transporter</fullName>
    </submittedName>
</protein>
<dbReference type="GO" id="GO:0046943">
    <property type="term" value="F:carboxylic acid transmembrane transporter activity"/>
    <property type="evidence" value="ECO:0007669"/>
    <property type="project" value="TreeGrafter"/>
</dbReference>
<feature type="transmembrane region" description="Helical" evidence="6">
    <location>
        <begin position="26"/>
        <end position="50"/>
    </location>
</feature>
<evidence type="ECO:0000259" key="7">
    <source>
        <dbReference type="PROSITE" id="PS50850"/>
    </source>
</evidence>
<dbReference type="Proteomes" id="UP000467240">
    <property type="component" value="Unassembled WGS sequence"/>
</dbReference>
<name>A0A7J5BQ18_9MICO</name>
<dbReference type="PROSITE" id="PS00216">
    <property type="entry name" value="SUGAR_TRANSPORT_1"/>
    <property type="match status" value="1"/>
</dbReference>
<feature type="transmembrane region" description="Helical" evidence="6">
    <location>
        <begin position="154"/>
        <end position="176"/>
    </location>
</feature>
<feature type="transmembrane region" description="Helical" evidence="6">
    <location>
        <begin position="352"/>
        <end position="370"/>
    </location>
</feature>
<evidence type="ECO:0000256" key="5">
    <source>
        <dbReference type="SAM" id="MobiDB-lite"/>
    </source>
</evidence>
<dbReference type="AlphaFoldDB" id="A0A7J5BQ18"/>
<feature type="region of interest" description="Disordered" evidence="5">
    <location>
        <begin position="447"/>
        <end position="469"/>
    </location>
</feature>
<evidence type="ECO:0000256" key="6">
    <source>
        <dbReference type="SAM" id="Phobius"/>
    </source>
</evidence>
<keyword evidence="4 6" id="KW-0472">Membrane</keyword>
<sequence>MSSPQPTPTQSVQTVLDDAGLTWRHWLYFALIALILLTDGMDVTIVSHVFPPLIAEWGVSVGGGIAFVVTASAVAMGIGALIAGRLADRFGRRTMLTVGALLFSSATALGATSADFTAFTGWRLVASLGMGAVMPIGMTLLADLVPARRRAAMVAAAYAAVGLGTTVGATLAGALIPTGGWRSLMVVAGLLPFAVAIILAIVVPESPAYYIARGAVDKARRVLAHVAPGADLDTVDTTRMAAREFKKEAIAVILSKPFTATTLLLWVFGFLSLGTQLMIVQYLPTLLQQPVPGLSTVQSSTIVAMYGLASVASGLVLSALLVRLPRFATIGAVLAASAVVALVLGLQADLEFGALLGLLILAGFFLPMAFGPTRNVLATSAYPARVRGTGVGSTEFAARIGTAVQGAAGGALIGAGVGLSGIFLIALIPIGVLGAALAGLKLAARRNGADGRSGYPEERSTSTSATASP</sequence>
<proteinExistence type="predicted"/>
<dbReference type="PROSITE" id="PS50850">
    <property type="entry name" value="MFS"/>
    <property type="match status" value="1"/>
</dbReference>
<feature type="transmembrane region" description="Helical" evidence="6">
    <location>
        <begin position="263"/>
        <end position="283"/>
    </location>
</feature>
<evidence type="ECO:0000256" key="4">
    <source>
        <dbReference type="ARBA" id="ARBA00023136"/>
    </source>
</evidence>
<feature type="transmembrane region" description="Helical" evidence="6">
    <location>
        <begin position="327"/>
        <end position="346"/>
    </location>
</feature>
<dbReference type="PANTHER" id="PTHR23508">
    <property type="entry name" value="CARBOXYLIC ACID TRANSPORTER PROTEIN HOMOLOG"/>
    <property type="match status" value="1"/>
</dbReference>
<feature type="transmembrane region" description="Helical" evidence="6">
    <location>
        <begin position="422"/>
        <end position="443"/>
    </location>
</feature>
<dbReference type="InterPro" id="IPR005829">
    <property type="entry name" value="Sugar_transporter_CS"/>
</dbReference>
<feature type="transmembrane region" description="Helical" evidence="6">
    <location>
        <begin position="95"/>
        <end position="114"/>
    </location>
</feature>
<keyword evidence="2 6" id="KW-0812">Transmembrane</keyword>
<comment type="caution">
    <text evidence="8">The sequence shown here is derived from an EMBL/GenBank/DDBJ whole genome shotgun (WGS) entry which is preliminary data.</text>
</comment>
<keyword evidence="9" id="KW-1185">Reference proteome</keyword>
<feature type="transmembrane region" description="Helical" evidence="6">
    <location>
        <begin position="396"/>
        <end position="416"/>
    </location>
</feature>
<dbReference type="GO" id="GO:0005886">
    <property type="term" value="C:plasma membrane"/>
    <property type="evidence" value="ECO:0007669"/>
    <property type="project" value="UniProtKB-SubCell"/>
</dbReference>
<accession>A0A7J5BQ18</accession>
<dbReference type="OrthoDB" id="9764259at2"/>
<dbReference type="Pfam" id="PF07690">
    <property type="entry name" value="MFS_1"/>
    <property type="match status" value="1"/>
</dbReference>
<feature type="transmembrane region" description="Helical" evidence="6">
    <location>
        <begin position="62"/>
        <end position="83"/>
    </location>
</feature>
<dbReference type="InterPro" id="IPR011701">
    <property type="entry name" value="MFS"/>
</dbReference>
<evidence type="ECO:0000256" key="1">
    <source>
        <dbReference type="ARBA" id="ARBA00004651"/>
    </source>
</evidence>
<feature type="domain" description="Major facilitator superfamily (MFS) profile" evidence="7">
    <location>
        <begin position="28"/>
        <end position="446"/>
    </location>
</feature>
<reference evidence="8 9" key="1">
    <citation type="submission" date="2019-09" db="EMBL/GenBank/DDBJ databases">
        <title>Phylogeny of genus Pseudoclavibacter and closely related genus.</title>
        <authorList>
            <person name="Li Y."/>
        </authorList>
    </citation>
    <scope>NUCLEOTIDE SEQUENCE [LARGE SCALE GENOMIC DNA]</scope>
    <source>
        <strain evidence="8 9">DSM 23821</strain>
    </source>
</reference>
<dbReference type="Gene3D" id="1.20.1250.20">
    <property type="entry name" value="MFS general substrate transporter like domains"/>
    <property type="match status" value="1"/>
</dbReference>
<keyword evidence="3 6" id="KW-1133">Transmembrane helix</keyword>
<evidence type="ECO:0000313" key="9">
    <source>
        <dbReference type="Proteomes" id="UP000467240"/>
    </source>
</evidence>
<dbReference type="PANTHER" id="PTHR23508:SF10">
    <property type="entry name" value="CARBOXYLIC ACID TRANSPORTER PROTEIN HOMOLOG"/>
    <property type="match status" value="1"/>
</dbReference>
<dbReference type="SUPFAM" id="SSF103473">
    <property type="entry name" value="MFS general substrate transporter"/>
    <property type="match status" value="1"/>
</dbReference>